<dbReference type="Proteomes" id="UP000598032">
    <property type="component" value="Unassembled WGS sequence"/>
</dbReference>
<dbReference type="PANTHER" id="PTHR24096">
    <property type="entry name" value="LONG-CHAIN-FATTY-ACID--COA LIGASE"/>
    <property type="match status" value="1"/>
</dbReference>
<gene>
    <name evidence="5" type="ORF">LMG28140_05270</name>
</gene>
<feature type="domain" description="AMP-dependent synthetase/ligase" evidence="3">
    <location>
        <begin position="17"/>
        <end position="371"/>
    </location>
</feature>
<dbReference type="InterPro" id="IPR025110">
    <property type="entry name" value="AMP-bd_C"/>
</dbReference>
<evidence type="ECO:0000259" key="4">
    <source>
        <dbReference type="Pfam" id="PF13193"/>
    </source>
</evidence>
<feature type="domain" description="AMP-binding enzyme C-terminal" evidence="4">
    <location>
        <begin position="427"/>
        <end position="499"/>
    </location>
</feature>
<reference evidence="5 6" key="1">
    <citation type="submission" date="2020-10" db="EMBL/GenBank/DDBJ databases">
        <authorList>
            <person name="Peeters C."/>
        </authorList>
    </citation>
    <scope>NUCLEOTIDE SEQUENCE [LARGE SCALE GENOMIC DNA]</scope>
    <source>
        <strain evidence="5 6">LMG 28140</strain>
    </source>
</reference>
<dbReference type="InterPro" id="IPR042099">
    <property type="entry name" value="ANL_N_sf"/>
</dbReference>
<dbReference type="GO" id="GO:0004467">
    <property type="term" value="F:long-chain fatty acid-CoA ligase activity"/>
    <property type="evidence" value="ECO:0007669"/>
    <property type="project" value="UniProtKB-EC"/>
</dbReference>
<proteinExistence type="inferred from homology"/>
<evidence type="ECO:0000256" key="2">
    <source>
        <dbReference type="ARBA" id="ARBA00022598"/>
    </source>
</evidence>
<dbReference type="EMBL" id="CAJHCP010000013">
    <property type="protein sequence ID" value="CAD6553377.1"/>
    <property type="molecule type" value="Genomic_DNA"/>
</dbReference>
<dbReference type="Pfam" id="PF13193">
    <property type="entry name" value="AMP-binding_C"/>
    <property type="match status" value="1"/>
</dbReference>
<dbReference type="SUPFAM" id="SSF56801">
    <property type="entry name" value="Acetyl-CoA synthetase-like"/>
    <property type="match status" value="1"/>
</dbReference>
<dbReference type="PROSITE" id="PS00455">
    <property type="entry name" value="AMP_BINDING"/>
    <property type="match status" value="1"/>
</dbReference>
<dbReference type="InterPro" id="IPR020845">
    <property type="entry name" value="AMP-binding_CS"/>
</dbReference>
<accession>A0ABN7I980</accession>
<evidence type="ECO:0000313" key="6">
    <source>
        <dbReference type="Proteomes" id="UP000598032"/>
    </source>
</evidence>
<dbReference type="EC" id="6.2.1.3" evidence="5"/>
<keyword evidence="2 5" id="KW-0436">Ligase</keyword>
<comment type="caution">
    <text evidence="5">The sequence shown here is derived from an EMBL/GenBank/DDBJ whole genome shotgun (WGS) entry which is preliminary data.</text>
</comment>
<protein>
    <submittedName>
        <fullName evidence="5">Long-chain-fatty-acid--CoA ligase FadD13</fullName>
        <ecNumber evidence="5">6.2.1.3</ecNumber>
    </submittedName>
</protein>
<dbReference type="Gene3D" id="3.30.300.30">
    <property type="match status" value="1"/>
</dbReference>
<dbReference type="InterPro" id="IPR000873">
    <property type="entry name" value="AMP-dep_synth/lig_dom"/>
</dbReference>
<dbReference type="InterPro" id="IPR045851">
    <property type="entry name" value="AMP-bd_C_sf"/>
</dbReference>
<evidence type="ECO:0000313" key="5">
    <source>
        <dbReference type="EMBL" id="CAD6553377.1"/>
    </source>
</evidence>
<keyword evidence="6" id="KW-1185">Reference proteome</keyword>
<comment type="similarity">
    <text evidence="1">Belongs to the ATP-dependent AMP-binding enzyme family.</text>
</comment>
<dbReference type="Gene3D" id="3.40.50.12780">
    <property type="entry name" value="N-terminal domain of ligase-like"/>
    <property type="match status" value="1"/>
</dbReference>
<evidence type="ECO:0000256" key="1">
    <source>
        <dbReference type="ARBA" id="ARBA00006432"/>
    </source>
</evidence>
<dbReference type="Pfam" id="PF00501">
    <property type="entry name" value="AMP-binding"/>
    <property type="match status" value="1"/>
</dbReference>
<name>A0ABN7I980_9BURK</name>
<sequence>MTLAVADGPLKDADISFFEAARSTPDRVALSDSTRSTTWIELDRRANRIARKLIEHGVRPNDKVAILSANSVAYVEIMFGILRAGACIVPLPTHTSSATWSGMVKDSGARMLFASGTYLTELKSRADFGLADSHIVQLDEATLNEFVSGAQETPPDVVSSLDHGFNLIYSSGTTGVPKGILQSRSYRASEAAVMARGYGLGTETRTLVSTPLCSNTTLFVLFAVMFSGGSARLMEKFDAGKWLALAEQWRPTDVILVPVQYTRLLAHPDFDRFDLSSFRNKFCTSAPLSAATKAEVLSRWPAGGLTEFYGMTEGGVSCYLNAHEHPGKLDTVGLPFPDCDLRVIDNDGQILKQGDVGEIIGRSPRLMNGYYNLDDATREASWFDETGTRFQRSGDIGWVDDAGFVHLLDRKKDVIISGGFNVYAVDLENTLIQHPDVREVAVIAAPSESWGETPVAFAVLRDKASADMVCQWANLRLGKVQRLARVVGVEELPRSDIGKVLKRSLREQLLPLGTLP</sequence>
<dbReference type="PANTHER" id="PTHR24096:SF149">
    <property type="entry name" value="AMP-BINDING DOMAIN-CONTAINING PROTEIN-RELATED"/>
    <property type="match status" value="1"/>
</dbReference>
<organism evidence="5 6">
    <name type="scientific">Paraburkholderia metrosideri</name>
    <dbReference type="NCBI Taxonomy" id="580937"/>
    <lineage>
        <taxon>Bacteria</taxon>
        <taxon>Pseudomonadati</taxon>
        <taxon>Pseudomonadota</taxon>
        <taxon>Betaproteobacteria</taxon>
        <taxon>Burkholderiales</taxon>
        <taxon>Burkholderiaceae</taxon>
        <taxon>Paraburkholderia</taxon>
    </lineage>
</organism>
<evidence type="ECO:0000259" key="3">
    <source>
        <dbReference type="Pfam" id="PF00501"/>
    </source>
</evidence>